<gene>
    <name evidence="6" type="primary">scrK</name>
    <name evidence="6" type="ORF">S101395_00214</name>
</gene>
<dbReference type="InterPro" id="IPR002173">
    <property type="entry name" value="Carboh/pur_kinase_PfkB_CS"/>
</dbReference>
<evidence type="ECO:0000256" key="4">
    <source>
        <dbReference type="RuleBase" id="RU003704"/>
    </source>
</evidence>
<dbReference type="Gene3D" id="3.40.1190.20">
    <property type="match status" value="1"/>
</dbReference>
<evidence type="ECO:0000256" key="3">
    <source>
        <dbReference type="ARBA" id="ARBA00022777"/>
    </source>
</evidence>
<reference evidence="6 7" key="1">
    <citation type="submission" date="2017-06" db="EMBL/GenBank/DDBJ databases">
        <title>Genome sequence of Bacillus sonorensis strain SRCM101395.</title>
        <authorList>
            <person name="Cho S.H."/>
        </authorList>
    </citation>
    <scope>NUCLEOTIDE SEQUENCE [LARGE SCALE GENOMIC DNA]</scope>
    <source>
        <strain evidence="6 7">SRCM101395</strain>
    </source>
</reference>
<evidence type="ECO:0000256" key="1">
    <source>
        <dbReference type="ARBA" id="ARBA00010688"/>
    </source>
</evidence>
<dbReference type="SUPFAM" id="SSF53613">
    <property type="entry name" value="Ribokinase-like"/>
    <property type="match status" value="1"/>
</dbReference>
<evidence type="ECO:0000259" key="5">
    <source>
        <dbReference type="Pfam" id="PF00294"/>
    </source>
</evidence>
<dbReference type="InterPro" id="IPR011611">
    <property type="entry name" value="PfkB_dom"/>
</dbReference>
<dbReference type="CDD" id="cd01167">
    <property type="entry name" value="bac_FRK"/>
    <property type="match status" value="1"/>
</dbReference>
<evidence type="ECO:0000256" key="2">
    <source>
        <dbReference type="ARBA" id="ARBA00022679"/>
    </source>
</evidence>
<evidence type="ECO:0000313" key="7">
    <source>
        <dbReference type="Proteomes" id="UP000196877"/>
    </source>
</evidence>
<organism evidence="6 7">
    <name type="scientific">Bacillus sonorensis</name>
    <dbReference type="NCBI Taxonomy" id="119858"/>
    <lineage>
        <taxon>Bacteria</taxon>
        <taxon>Bacillati</taxon>
        <taxon>Bacillota</taxon>
        <taxon>Bacilli</taxon>
        <taxon>Bacillales</taxon>
        <taxon>Bacillaceae</taxon>
        <taxon>Bacillus</taxon>
    </lineage>
</organism>
<name>A0ABM6LBX7_9BACI</name>
<dbReference type="InterPro" id="IPR050306">
    <property type="entry name" value="PfkB_Carbo_kinase"/>
</dbReference>
<comment type="similarity">
    <text evidence="1 4">Belongs to the carbohydrate kinase PfkB family.</text>
</comment>
<dbReference type="EMBL" id="CP021920">
    <property type="protein sequence ID" value="ASB86769.1"/>
    <property type="molecule type" value="Genomic_DNA"/>
</dbReference>
<dbReference type="PANTHER" id="PTHR43085:SF54">
    <property type="entry name" value="PUTATIVE-RELATED"/>
    <property type="match status" value="1"/>
</dbReference>
<keyword evidence="3 4" id="KW-0418">Kinase</keyword>
<dbReference type="Pfam" id="PF00294">
    <property type="entry name" value="PfkB"/>
    <property type="match status" value="1"/>
</dbReference>
<dbReference type="PRINTS" id="PR00990">
    <property type="entry name" value="RIBOKINASE"/>
</dbReference>
<keyword evidence="7" id="KW-1185">Reference proteome</keyword>
<keyword evidence="2 4" id="KW-0808">Transferase</keyword>
<sequence length="334" mass="36224">MNRLNRIFCIGETLIDFIPVQKETALENITGFERVAGGAPMNAAIAAAKYGARAAMLTKVANDHFGDYLISVLEENGVDTSYIVRSDEGETGLAFVSVDKSGERSFHFYRKNAADLLLSADEIQSEWFHKGDLLHFCSIDLVESPMKQAHIKVINDFREVGGIVSFDPNVRLPLWPDETSCRHTIRQFLPLADIVKVSLEELPFITNIDDEKEAIASLFAGNVKVVVLTKGGDGAAIYLKSGETYEDRGFKVAVSDTTGAGDAFIGGFLSELASYGAAKEDLCSLIREHHRGLLTFANASGALTASVKGAIHKAPGKQHVLNFISAGRRPGFNG</sequence>
<dbReference type="Proteomes" id="UP000196877">
    <property type="component" value="Chromosome"/>
</dbReference>
<dbReference type="GO" id="GO:0008865">
    <property type="term" value="F:fructokinase activity"/>
    <property type="evidence" value="ECO:0007669"/>
    <property type="project" value="UniProtKB-EC"/>
</dbReference>
<dbReference type="InterPro" id="IPR029056">
    <property type="entry name" value="Ribokinase-like"/>
</dbReference>
<dbReference type="InterPro" id="IPR002139">
    <property type="entry name" value="Ribo/fructo_kinase"/>
</dbReference>
<proteinExistence type="inferred from homology"/>
<dbReference type="PROSITE" id="PS00584">
    <property type="entry name" value="PFKB_KINASES_2"/>
    <property type="match status" value="1"/>
</dbReference>
<accession>A0ABM6LBX7</accession>
<dbReference type="PANTHER" id="PTHR43085">
    <property type="entry name" value="HEXOKINASE FAMILY MEMBER"/>
    <property type="match status" value="1"/>
</dbReference>
<feature type="domain" description="Carbohydrate kinase PfkB" evidence="5">
    <location>
        <begin position="6"/>
        <end position="315"/>
    </location>
</feature>
<protein>
    <submittedName>
        <fullName evidence="6">Fructokinase</fullName>
        <ecNumber evidence="6">2.7.1.4</ecNumber>
    </submittedName>
</protein>
<dbReference type="EC" id="2.7.1.4" evidence="6"/>
<evidence type="ECO:0000313" key="6">
    <source>
        <dbReference type="EMBL" id="ASB86769.1"/>
    </source>
</evidence>